<sequence>MTEVGGFELTLWNRTRSRAEEIGVGTVCDTAAKAIEGADVVVTSLFDPTALRQVFLGPDGLVQAADHQVFLETSTAGPDVLTELDETLSLSGSQLIDSPLLGSTGAVLAGSLDIILGCTEAAMESARPVLAALGEARIVGPVGAAARLKLLHNSMLAIVSAATAEMMVAAVAAGIDKSDAFAMLTRISPYMKRREDGFLHEKFDSVSFAMTGVVKDLDLAIDLFHRNGSALPVTALSRELYADAVPKHGHLDMSAVIRRYQN</sequence>
<feature type="domain" description="3-hydroxyisobutyrate dehydrogenase-like NAD-binding" evidence="5">
    <location>
        <begin position="143"/>
        <end position="259"/>
    </location>
</feature>
<reference evidence="6" key="1">
    <citation type="journal article" date="2018" name="Int. J. Syst. Evol. Microbiol.">
        <title>Jatrophihabitans telluris sp. nov., isolated from sediment soil of lava forest wetlands and the emended description of the genus Jatrophihabitans.</title>
        <authorList>
            <person name="Lee K.C."/>
            <person name="Suh M.K."/>
            <person name="Eom M.K."/>
            <person name="Kim K.K."/>
            <person name="Kim J.S."/>
            <person name="Kim D.S."/>
            <person name="Ko S.H."/>
            <person name="Shin Y.K."/>
            <person name="Lee J.S."/>
        </authorList>
    </citation>
    <scope>NUCLEOTIDE SEQUENCE</scope>
    <source>
        <strain evidence="6">N237</strain>
    </source>
</reference>
<evidence type="ECO:0000313" key="6">
    <source>
        <dbReference type="EMBL" id="UQX88978.1"/>
    </source>
</evidence>
<evidence type="ECO:0000313" key="7">
    <source>
        <dbReference type="Proteomes" id="UP001056336"/>
    </source>
</evidence>
<organism evidence="6 7">
    <name type="scientific">Jatrophihabitans telluris</name>
    <dbReference type="NCBI Taxonomy" id="2038343"/>
    <lineage>
        <taxon>Bacteria</taxon>
        <taxon>Bacillati</taxon>
        <taxon>Actinomycetota</taxon>
        <taxon>Actinomycetes</taxon>
        <taxon>Jatrophihabitantales</taxon>
        <taxon>Jatrophihabitantaceae</taxon>
        <taxon>Jatrophihabitans</taxon>
    </lineage>
</organism>
<dbReference type="PANTHER" id="PTHR43580">
    <property type="entry name" value="OXIDOREDUCTASE GLYR1-RELATED"/>
    <property type="match status" value="1"/>
</dbReference>
<dbReference type="InterPro" id="IPR008927">
    <property type="entry name" value="6-PGluconate_DH-like_C_sf"/>
</dbReference>
<keyword evidence="7" id="KW-1185">Reference proteome</keyword>
<accession>A0ABY4R061</accession>
<evidence type="ECO:0000256" key="1">
    <source>
        <dbReference type="ARBA" id="ARBA00009080"/>
    </source>
</evidence>
<evidence type="ECO:0000259" key="5">
    <source>
        <dbReference type="Pfam" id="PF14833"/>
    </source>
</evidence>
<dbReference type="PIRSF" id="PIRSF000103">
    <property type="entry name" value="HIBADH"/>
    <property type="match status" value="1"/>
</dbReference>
<comment type="similarity">
    <text evidence="1">Belongs to the HIBADH-related family.</text>
</comment>
<keyword evidence="3" id="KW-0520">NAD</keyword>
<evidence type="ECO:0000256" key="2">
    <source>
        <dbReference type="ARBA" id="ARBA00023002"/>
    </source>
</evidence>
<dbReference type="InterPro" id="IPR051265">
    <property type="entry name" value="HIBADH-related_NP60_sf"/>
</dbReference>
<dbReference type="Pfam" id="PF03446">
    <property type="entry name" value="NAD_binding_2"/>
    <property type="match status" value="1"/>
</dbReference>
<dbReference type="InterPro" id="IPR029154">
    <property type="entry name" value="HIBADH-like_NADP-bd"/>
</dbReference>
<keyword evidence="2" id="KW-0560">Oxidoreductase</keyword>
<dbReference type="SUPFAM" id="SSF48179">
    <property type="entry name" value="6-phosphogluconate dehydrogenase C-terminal domain-like"/>
    <property type="match status" value="1"/>
</dbReference>
<dbReference type="SUPFAM" id="SSF51735">
    <property type="entry name" value="NAD(P)-binding Rossmann-fold domains"/>
    <property type="match status" value="1"/>
</dbReference>
<dbReference type="EMBL" id="CP097332">
    <property type="protein sequence ID" value="UQX88978.1"/>
    <property type="molecule type" value="Genomic_DNA"/>
</dbReference>
<evidence type="ECO:0000256" key="3">
    <source>
        <dbReference type="ARBA" id="ARBA00023027"/>
    </source>
</evidence>
<gene>
    <name evidence="6" type="ORF">M6D93_03020</name>
</gene>
<dbReference type="InterPro" id="IPR036291">
    <property type="entry name" value="NAD(P)-bd_dom_sf"/>
</dbReference>
<reference evidence="6" key="2">
    <citation type="submission" date="2022-05" db="EMBL/GenBank/DDBJ databases">
        <authorList>
            <person name="Kim J.-S."/>
            <person name="Lee K."/>
            <person name="Suh M."/>
            <person name="Eom M."/>
            <person name="Kim J.-S."/>
            <person name="Kim D.-S."/>
            <person name="Ko S.-H."/>
            <person name="Shin Y."/>
            <person name="Lee J.-S."/>
        </authorList>
    </citation>
    <scope>NUCLEOTIDE SEQUENCE</scope>
    <source>
        <strain evidence="6">N237</strain>
    </source>
</reference>
<dbReference type="InterPro" id="IPR013328">
    <property type="entry name" value="6PGD_dom2"/>
</dbReference>
<name>A0ABY4R061_9ACTN</name>
<evidence type="ECO:0000259" key="4">
    <source>
        <dbReference type="Pfam" id="PF03446"/>
    </source>
</evidence>
<dbReference type="Proteomes" id="UP001056336">
    <property type="component" value="Chromosome"/>
</dbReference>
<proteinExistence type="inferred from homology"/>
<dbReference type="InterPro" id="IPR015815">
    <property type="entry name" value="HIBADH-related"/>
</dbReference>
<dbReference type="PANTHER" id="PTHR43580:SF2">
    <property type="entry name" value="CYTOKINE-LIKE NUCLEAR FACTOR N-PAC"/>
    <property type="match status" value="1"/>
</dbReference>
<dbReference type="InterPro" id="IPR006115">
    <property type="entry name" value="6PGDH_NADP-bd"/>
</dbReference>
<dbReference type="Gene3D" id="3.40.50.720">
    <property type="entry name" value="NAD(P)-binding Rossmann-like Domain"/>
    <property type="match status" value="1"/>
</dbReference>
<dbReference type="RefSeq" id="WP_249772874.1">
    <property type="nucleotide sequence ID" value="NZ_CP097332.1"/>
</dbReference>
<feature type="domain" description="6-phosphogluconate dehydrogenase NADP-binding" evidence="4">
    <location>
        <begin position="6"/>
        <end position="136"/>
    </location>
</feature>
<protein>
    <submittedName>
        <fullName evidence="6">NAD(P)-dependent oxidoreductase</fullName>
    </submittedName>
</protein>
<dbReference type="Pfam" id="PF14833">
    <property type="entry name" value="NAD_binding_11"/>
    <property type="match status" value="1"/>
</dbReference>
<dbReference type="Gene3D" id="1.10.1040.10">
    <property type="entry name" value="N-(1-d-carboxylethyl)-l-norvaline Dehydrogenase, domain 2"/>
    <property type="match status" value="1"/>
</dbReference>